<dbReference type="AlphaFoldDB" id="A0A0B6TID4"/>
<dbReference type="PROSITE" id="PS51257">
    <property type="entry name" value="PROKAR_LIPOPROTEIN"/>
    <property type="match status" value="1"/>
</dbReference>
<sequence>MRRPLSAAAAGLAAALLLAGCAVEPTADVVGSSWLVTDIWTTPGEPSALPDGAAGLARLAFGERSVSGYTGCAPLQGTVHFTGEGAGTGVENARTLTVDRLEVGETEENCHAAWSHGQLTELIEPGAVFDVRHDDRALVLTLRTDAVDRPAIGLAAM</sequence>
<feature type="chain" id="PRO_5002110479" description="DUF306 domain-containing protein" evidence="1">
    <location>
        <begin position="28"/>
        <end position="157"/>
    </location>
</feature>
<evidence type="ECO:0000313" key="2">
    <source>
        <dbReference type="EMBL" id="AJK69727.1"/>
    </source>
</evidence>
<proteinExistence type="predicted"/>
<keyword evidence="3" id="KW-1185">Reference proteome</keyword>
<dbReference type="RefSeq" id="WP_052491175.1">
    <property type="nucleotide sequence ID" value="NZ_CP007790.1"/>
</dbReference>
<accession>A0A0B6TID4</accession>
<name>A0A0B6TID4_9CORY</name>
<organism evidence="2 3">
    <name type="scientific">Corynebacterium marinum DSM 44953</name>
    <dbReference type="NCBI Taxonomy" id="1224162"/>
    <lineage>
        <taxon>Bacteria</taxon>
        <taxon>Bacillati</taxon>
        <taxon>Actinomycetota</taxon>
        <taxon>Actinomycetes</taxon>
        <taxon>Mycobacteriales</taxon>
        <taxon>Corynebacteriaceae</taxon>
        <taxon>Corynebacterium</taxon>
    </lineage>
</organism>
<dbReference type="STRING" id="1224162.B840_10775"/>
<feature type="signal peptide" evidence="1">
    <location>
        <begin position="1"/>
        <end position="27"/>
    </location>
</feature>
<keyword evidence="1" id="KW-0732">Signal</keyword>
<dbReference type="OrthoDB" id="4412202at2"/>
<evidence type="ECO:0000256" key="1">
    <source>
        <dbReference type="SAM" id="SignalP"/>
    </source>
</evidence>
<evidence type="ECO:0000313" key="3">
    <source>
        <dbReference type="Proteomes" id="UP000031928"/>
    </source>
</evidence>
<dbReference type="HOGENOM" id="CLU_122301_0_0_11"/>
<dbReference type="KEGG" id="cmq:B840_10775"/>
<protein>
    <recommendedName>
        <fullName evidence="4">DUF306 domain-containing protein</fullName>
    </recommendedName>
</protein>
<dbReference type="EMBL" id="CP007790">
    <property type="protein sequence ID" value="AJK69727.1"/>
    <property type="molecule type" value="Genomic_DNA"/>
</dbReference>
<reference evidence="2 3" key="1">
    <citation type="submission" date="2014-05" db="EMBL/GenBank/DDBJ databases">
        <title>Complete genome sequence of Corynebacterium marinum DSM 44953.</title>
        <authorList>
            <person name="Schaffert L."/>
            <person name="Albersmeier A."/>
            <person name="Kalinowski J."/>
            <person name="Ruckert C."/>
        </authorList>
    </citation>
    <scope>NUCLEOTIDE SEQUENCE [LARGE SCALE GENOMIC DNA]</scope>
    <source>
        <strain evidence="2 3">DSM 44953</strain>
    </source>
</reference>
<dbReference type="Proteomes" id="UP000031928">
    <property type="component" value="Chromosome"/>
</dbReference>
<gene>
    <name evidence="2" type="ORF">B840_10775</name>
</gene>
<evidence type="ECO:0008006" key="4">
    <source>
        <dbReference type="Google" id="ProtNLM"/>
    </source>
</evidence>